<keyword evidence="2" id="KW-1185">Reference proteome</keyword>
<gene>
    <name evidence="1" type="ORF">HMPREF3182_01164</name>
</gene>
<dbReference type="EMBL" id="LSDT01000044">
    <property type="protein sequence ID" value="KXB90739.1"/>
    <property type="molecule type" value="Genomic_DNA"/>
</dbReference>
<dbReference type="PATRIC" id="fig|1588748.3.peg.1123"/>
<sequence length="78" mass="8919">MEKKVFIGMPLGYAKSILEQENIPYQVVRTRAISRFFTCDETADYVVRVTEDQGKICLLVNYNLIMSNSVLQALANEE</sequence>
<name>A0A134CEX2_9FIRM</name>
<dbReference type="AlphaFoldDB" id="A0A134CEX2"/>
<organism evidence="1 2">
    <name type="scientific">Megasphaera hutchinsoni</name>
    <dbReference type="NCBI Taxonomy" id="1588748"/>
    <lineage>
        <taxon>Bacteria</taxon>
        <taxon>Bacillati</taxon>
        <taxon>Bacillota</taxon>
        <taxon>Negativicutes</taxon>
        <taxon>Veillonellales</taxon>
        <taxon>Veillonellaceae</taxon>
        <taxon>Megasphaera</taxon>
    </lineage>
</organism>
<reference evidence="2" key="1">
    <citation type="submission" date="2016-01" db="EMBL/GenBank/DDBJ databases">
        <authorList>
            <person name="Mitreva M."/>
            <person name="Pepin K.H."/>
            <person name="Mihindukulasuriya K.A."/>
            <person name="Fulton R."/>
            <person name="Fronick C."/>
            <person name="O'Laughlin M."/>
            <person name="Miner T."/>
            <person name="Herter B."/>
            <person name="Rosa B.A."/>
            <person name="Cordes M."/>
            <person name="Tomlinson C."/>
            <person name="Wollam A."/>
            <person name="Palsikar V.B."/>
            <person name="Mardis E.R."/>
            <person name="Wilson R.K."/>
        </authorList>
    </citation>
    <scope>NUCLEOTIDE SEQUENCE [LARGE SCALE GENOMIC DNA]</scope>
    <source>
        <strain evidence="2">KA00182</strain>
    </source>
</reference>
<protein>
    <submittedName>
        <fullName evidence="1">Uncharacterized protein</fullName>
    </submittedName>
</protein>
<evidence type="ECO:0000313" key="2">
    <source>
        <dbReference type="Proteomes" id="UP000070160"/>
    </source>
</evidence>
<proteinExistence type="predicted"/>
<dbReference type="STRING" id="1588748.HMPREF3182_01164"/>
<comment type="caution">
    <text evidence="1">The sequence shown here is derived from an EMBL/GenBank/DDBJ whole genome shotgun (WGS) entry which is preliminary data.</text>
</comment>
<accession>A0A134CEX2</accession>
<dbReference type="Proteomes" id="UP000070160">
    <property type="component" value="Unassembled WGS sequence"/>
</dbReference>
<dbReference type="RefSeq" id="WP_007392323.1">
    <property type="nucleotide sequence ID" value="NZ_KQ960952.1"/>
</dbReference>
<evidence type="ECO:0000313" key="1">
    <source>
        <dbReference type="EMBL" id="KXB90739.1"/>
    </source>
</evidence>